<evidence type="ECO:0000256" key="4">
    <source>
        <dbReference type="SAM" id="MobiDB-lite"/>
    </source>
</evidence>
<comment type="caution">
    <text evidence="6">The sequence shown here is derived from an EMBL/GenBank/DDBJ whole genome shotgun (WGS) entry which is preliminary data.</text>
</comment>
<dbReference type="SMART" id="SM00382">
    <property type="entry name" value="AAA"/>
    <property type="match status" value="1"/>
</dbReference>
<evidence type="ECO:0000313" key="7">
    <source>
        <dbReference type="Proteomes" id="UP000324159"/>
    </source>
</evidence>
<dbReference type="InterPro" id="IPR007831">
    <property type="entry name" value="T2SS_GspE_N"/>
</dbReference>
<feature type="compositionally biased region" description="Basic and acidic residues" evidence="4">
    <location>
        <begin position="1"/>
        <end position="23"/>
    </location>
</feature>
<protein>
    <submittedName>
        <fullName evidence="6">Type IV pilus assembly protein PilB</fullName>
    </submittedName>
</protein>
<comment type="similarity">
    <text evidence="1">Belongs to the GSP E family.</text>
</comment>
<dbReference type="Gene3D" id="3.40.50.300">
    <property type="entry name" value="P-loop containing nucleotide triphosphate hydrolases"/>
    <property type="match status" value="1"/>
</dbReference>
<dbReference type="CDD" id="cd01129">
    <property type="entry name" value="PulE-GspE-like"/>
    <property type="match status" value="1"/>
</dbReference>
<dbReference type="OrthoDB" id="9805147at2"/>
<keyword evidence="3" id="KW-0067">ATP-binding</keyword>
<accession>A0A5D3WQ38</accession>
<sequence length="648" mass="72795">MADTATKERKPARQTRSEQDGKDLQVSPLPSSADILASFLIKHGLLTPGQLQYARRVQEKLATPKTLLQVLYDLEFLKESQLRQAMQQDRVGMRVGDLLVELGYLRPQDLQTALARQRELKNSKKLGEILVEDHLIEEHRFIEVLAYQMGIPAVDLDAEQLDRTLFSKAPVNYYQRHKFVPVKQEEGAVLIAFADPSDEVDLRAAREFFGSNIRVGIAPARAIDEWVERYQRVRSASKVACDERTIVGLINKLLDDAVAHNASDIHIEPMKDRLRIRFRCDGVLLQYQTFSLDLAAPIVSRLKVLAKADIAEKRRHQGGRILYESPTTGSTLDLRVSFYVTIYGEKVVLRLLNQKGELLELKDIGMAPKVLERFRFDALDLPSGVLIVTGPTGSGKTTTLYGCVNYLNTIETSIVTAEDPVEYIVEGISQCSINPKIGVTFEETLRHIVRQDPDVIVLGEIRDHFSAETAIQAALTGHKVLTTFHTEDSIGGLLRLMNMEIEAFLISSTVVCVLAQRLLRKVCSDCAEPQQLTPVELRRLGYKPADLAGARFMAGRGCPRCRFTGHRGRVGIFELLILNEQVKDAILRRKTSYEIRRISVETSGLVTLFEDGLVKAARGQVSVQDVLRHLPRLGRPRSLPELYRMLGE</sequence>
<evidence type="ECO:0000259" key="5">
    <source>
        <dbReference type="PROSITE" id="PS00662"/>
    </source>
</evidence>
<organism evidence="6 7">
    <name type="scientific">Geothermobacter ehrlichii</name>
    <dbReference type="NCBI Taxonomy" id="213224"/>
    <lineage>
        <taxon>Bacteria</taxon>
        <taxon>Pseudomonadati</taxon>
        <taxon>Thermodesulfobacteriota</taxon>
        <taxon>Desulfuromonadia</taxon>
        <taxon>Desulfuromonadales</taxon>
        <taxon>Geothermobacteraceae</taxon>
        <taxon>Geothermobacter</taxon>
    </lineage>
</organism>
<dbReference type="Pfam" id="PF05157">
    <property type="entry name" value="MshEN"/>
    <property type="match status" value="1"/>
</dbReference>
<dbReference type="EMBL" id="VNIB01000001">
    <property type="protein sequence ID" value="TYO99919.1"/>
    <property type="molecule type" value="Genomic_DNA"/>
</dbReference>
<gene>
    <name evidence="6" type="ORF">EDC39_10179</name>
</gene>
<proteinExistence type="inferred from homology"/>
<dbReference type="PANTHER" id="PTHR30258:SF2">
    <property type="entry name" value="COMG OPERON PROTEIN 1"/>
    <property type="match status" value="1"/>
</dbReference>
<dbReference type="AlphaFoldDB" id="A0A5D3WQ38"/>
<dbReference type="Pfam" id="PF00437">
    <property type="entry name" value="T2SSE"/>
    <property type="match status" value="1"/>
</dbReference>
<dbReference type="Proteomes" id="UP000324159">
    <property type="component" value="Unassembled WGS sequence"/>
</dbReference>
<dbReference type="PANTHER" id="PTHR30258">
    <property type="entry name" value="TYPE II SECRETION SYSTEM PROTEIN GSPE-RELATED"/>
    <property type="match status" value="1"/>
</dbReference>
<name>A0A5D3WQ38_9BACT</name>
<evidence type="ECO:0000256" key="3">
    <source>
        <dbReference type="ARBA" id="ARBA00022840"/>
    </source>
</evidence>
<dbReference type="InterPro" id="IPR003593">
    <property type="entry name" value="AAA+_ATPase"/>
</dbReference>
<dbReference type="PROSITE" id="PS00662">
    <property type="entry name" value="T2SP_E"/>
    <property type="match status" value="1"/>
</dbReference>
<dbReference type="SUPFAM" id="SSF160246">
    <property type="entry name" value="EspE N-terminal domain-like"/>
    <property type="match status" value="2"/>
</dbReference>
<dbReference type="InterPro" id="IPR001482">
    <property type="entry name" value="T2SS/T4SS_dom"/>
</dbReference>
<feature type="region of interest" description="Disordered" evidence="4">
    <location>
        <begin position="1"/>
        <end position="28"/>
    </location>
</feature>
<dbReference type="GO" id="GO:0005886">
    <property type="term" value="C:plasma membrane"/>
    <property type="evidence" value="ECO:0007669"/>
    <property type="project" value="TreeGrafter"/>
</dbReference>
<evidence type="ECO:0000313" key="6">
    <source>
        <dbReference type="EMBL" id="TYO99919.1"/>
    </source>
</evidence>
<dbReference type="GO" id="GO:0005524">
    <property type="term" value="F:ATP binding"/>
    <property type="evidence" value="ECO:0007669"/>
    <property type="project" value="UniProtKB-KW"/>
</dbReference>
<dbReference type="SUPFAM" id="SSF52540">
    <property type="entry name" value="P-loop containing nucleoside triphosphate hydrolases"/>
    <property type="match status" value="1"/>
</dbReference>
<evidence type="ECO:0000256" key="1">
    <source>
        <dbReference type="ARBA" id="ARBA00006611"/>
    </source>
</evidence>
<feature type="domain" description="Bacterial type II secretion system protein E" evidence="5">
    <location>
        <begin position="449"/>
        <end position="463"/>
    </location>
</feature>
<dbReference type="Gene3D" id="3.30.450.90">
    <property type="match status" value="1"/>
</dbReference>
<dbReference type="RefSeq" id="WP_148894120.1">
    <property type="nucleotide sequence ID" value="NZ_VNIB01000001.1"/>
</dbReference>
<dbReference type="GO" id="GO:0016887">
    <property type="term" value="F:ATP hydrolysis activity"/>
    <property type="evidence" value="ECO:0007669"/>
    <property type="project" value="TreeGrafter"/>
</dbReference>
<dbReference type="InterPro" id="IPR037257">
    <property type="entry name" value="T2SS_E_N_sf"/>
</dbReference>
<dbReference type="Gene3D" id="3.30.300.160">
    <property type="entry name" value="Type II secretion system, protein E, N-terminal domain"/>
    <property type="match status" value="1"/>
</dbReference>
<keyword evidence="7" id="KW-1185">Reference proteome</keyword>
<evidence type="ECO:0000256" key="2">
    <source>
        <dbReference type="ARBA" id="ARBA00022741"/>
    </source>
</evidence>
<reference evidence="6 7" key="1">
    <citation type="submission" date="2019-07" db="EMBL/GenBank/DDBJ databases">
        <title>Genomic Encyclopedia of Type Strains, Phase IV (KMG-IV): sequencing the most valuable type-strain genomes for metagenomic binning, comparative biology and taxonomic classification.</title>
        <authorList>
            <person name="Goeker M."/>
        </authorList>
    </citation>
    <scope>NUCLEOTIDE SEQUENCE [LARGE SCALE GENOMIC DNA]</scope>
    <source>
        <strain evidence="6 7">SS015</strain>
    </source>
</reference>
<dbReference type="InterPro" id="IPR027417">
    <property type="entry name" value="P-loop_NTPase"/>
</dbReference>
<keyword evidence="2" id="KW-0547">Nucleotide-binding</keyword>